<feature type="region of interest" description="Disordered" evidence="1">
    <location>
        <begin position="52"/>
        <end position="227"/>
    </location>
</feature>
<evidence type="ECO:0000313" key="3">
    <source>
        <dbReference type="Proteomes" id="UP001358614"/>
    </source>
</evidence>
<dbReference type="AlphaFoldDB" id="A0AAX4KFK9"/>
<feature type="compositionally biased region" description="Low complexity" evidence="1">
    <location>
        <begin position="272"/>
        <end position="287"/>
    </location>
</feature>
<feature type="compositionally biased region" description="Polar residues" evidence="1">
    <location>
        <begin position="261"/>
        <end position="271"/>
    </location>
</feature>
<proteinExistence type="predicted"/>
<reference evidence="2 3" key="1">
    <citation type="submission" date="2024-01" db="EMBL/GenBank/DDBJ databases">
        <title>Comparative genomics of Cryptococcus and Kwoniella reveals pathogenesis evolution and contrasting modes of karyotype evolution via chromosome fusion or intercentromeric recombination.</title>
        <authorList>
            <person name="Coelho M.A."/>
            <person name="David-Palma M."/>
            <person name="Shea T."/>
            <person name="Bowers K."/>
            <person name="McGinley-Smith S."/>
            <person name="Mohammad A.W."/>
            <person name="Gnirke A."/>
            <person name="Yurkov A.M."/>
            <person name="Nowrousian M."/>
            <person name="Sun S."/>
            <person name="Cuomo C.A."/>
            <person name="Heitman J."/>
        </authorList>
    </citation>
    <scope>NUCLEOTIDE SEQUENCE [LARGE SCALE GENOMIC DNA]</scope>
    <source>
        <strain evidence="2 3">PYCC6329</strain>
    </source>
</reference>
<feature type="region of interest" description="Disordered" evidence="1">
    <location>
        <begin position="249"/>
        <end position="288"/>
    </location>
</feature>
<feature type="region of interest" description="Disordered" evidence="1">
    <location>
        <begin position="343"/>
        <end position="377"/>
    </location>
</feature>
<accession>A0AAX4KFK9</accession>
<feature type="compositionally biased region" description="Polar residues" evidence="1">
    <location>
        <begin position="63"/>
        <end position="72"/>
    </location>
</feature>
<feature type="compositionally biased region" description="Basic and acidic residues" evidence="1">
    <location>
        <begin position="174"/>
        <end position="185"/>
    </location>
</feature>
<organism evidence="2 3">
    <name type="scientific">Kwoniella europaea PYCC6329</name>
    <dbReference type="NCBI Taxonomy" id="1423913"/>
    <lineage>
        <taxon>Eukaryota</taxon>
        <taxon>Fungi</taxon>
        <taxon>Dikarya</taxon>
        <taxon>Basidiomycota</taxon>
        <taxon>Agaricomycotina</taxon>
        <taxon>Tremellomycetes</taxon>
        <taxon>Tremellales</taxon>
        <taxon>Cryptococcaceae</taxon>
        <taxon>Kwoniella</taxon>
    </lineage>
</organism>
<protein>
    <submittedName>
        <fullName evidence="2">Uncharacterized protein</fullName>
    </submittedName>
</protein>
<dbReference type="GeneID" id="91102079"/>
<dbReference type="Proteomes" id="UP001358614">
    <property type="component" value="Chromosome 1"/>
</dbReference>
<feature type="compositionally biased region" description="Low complexity" evidence="1">
    <location>
        <begin position="130"/>
        <end position="142"/>
    </location>
</feature>
<keyword evidence="3" id="KW-1185">Reference proteome</keyword>
<evidence type="ECO:0000256" key="1">
    <source>
        <dbReference type="SAM" id="MobiDB-lite"/>
    </source>
</evidence>
<gene>
    <name evidence="2" type="ORF">V865_003275</name>
</gene>
<name>A0AAX4KFK9_9TREE</name>
<sequence>MNINIELLISHVKLSNPSSPSHRDFSYQTNFEYYIISAFPQYSTRRNSFMTNNNTPRLLPQIQPGSSANLLPSTPPFRFSHIRDLTHSRRSRNQHSEPRPPRRDQPSSEPDHLVASRTKSSQDPCLPGPSVLQSFSASTSSSETKDKKKNKRKAEQGQGEEQGQKERSKRRRGECHYKRTVEKPRGPPSWLLRSKPASVHPPLPPLPNAANASSTSHSRIPIIPNPSPMIIPTNPKILSPSVPASDSLFLSPSHPLGPTSHPDQLDSTPLWSIQPSIPSSSSSSSYSNPLATIPFVSDDRIMRMGDAGNFGGRRSSELSRETLVSDGYPIYTRMEDTKYEILQSAQATPSGDPLSTLPSSSQTSFTSSTPSSFASTS</sequence>
<feature type="compositionally biased region" description="Low complexity" evidence="1">
    <location>
        <begin position="354"/>
        <end position="377"/>
    </location>
</feature>
<evidence type="ECO:0000313" key="2">
    <source>
        <dbReference type="EMBL" id="WWD05202.1"/>
    </source>
</evidence>
<feature type="compositionally biased region" description="Basic and acidic residues" evidence="1">
    <location>
        <begin position="94"/>
        <end position="114"/>
    </location>
</feature>
<dbReference type="EMBL" id="CP144089">
    <property type="protein sequence ID" value="WWD05202.1"/>
    <property type="molecule type" value="Genomic_DNA"/>
</dbReference>
<dbReference type="RefSeq" id="XP_066083169.1">
    <property type="nucleotide sequence ID" value="XM_066227072.1"/>
</dbReference>
<dbReference type="KEGG" id="ker:91102079"/>